<organism evidence="1 2">
    <name type="scientific">Rhamnusium bicolor</name>
    <dbReference type="NCBI Taxonomy" id="1586634"/>
    <lineage>
        <taxon>Eukaryota</taxon>
        <taxon>Metazoa</taxon>
        <taxon>Ecdysozoa</taxon>
        <taxon>Arthropoda</taxon>
        <taxon>Hexapoda</taxon>
        <taxon>Insecta</taxon>
        <taxon>Pterygota</taxon>
        <taxon>Neoptera</taxon>
        <taxon>Endopterygota</taxon>
        <taxon>Coleoptera</taxon>
        <taxon>Polyphaga</taxon>
        <taxon>Cucujiformia</taxon>
        <taxon>Chrysomeloidea</taxon>
        <taxon>Cerambycidae</taxon>
        <taxon>Lepturinae</taxon>
        <taxon>Rhagiini</taxon>
        <taxon>Rhamnusium</taxon>
    </lineage>
</organism>
<dbReference type="Proteomes" id="UP001162156">
    <property type="component" value="Unassembled WGS sequence"/>
</dbReference>
<name>A0AAV8YZ01_9CUCU</name>
<evidence type="ECO:0000313" key="1">
    <source>
        <dbReference type="EMBL" id="KAJ8957042.1"/>
    </source>
</evidence>
<dbReference type="InterPro" id="IPR036322">
    <property type="entry name" value="WD40_repeat_dom_sf"/>
</dbReference>
<accession>A0AAV8YZ01</accession>
<keyword evidence="2" id="KW-1185">Reference proteome</keyword>
<dbReference type="EMBL" id="JANEYF010001799">
    <property type="protein sequence ID" value="KAJ8957042.1"/>
    <property type="molecule type" value="Genomic_DNA"/>
</dbReference>
<reference evidence="1" key="1">
    <citation type="journal article" date="2023" name="Insect Mol. Biol.">
        <title>Genome sequencing provides insights into the evolution of gene families encoding plant cell wall-degrading enzymes in longhorned beetles.</title>
        <authorList>
            <person name="Shin N.R."/>
            <person name="Okamura Y."/>
            <person name="Kirsch R."/>
            <person name="Pauchet Y."/>
        </authorList>
    </citation>
    <scope>NUCLEOTIDE SEQUENCE</scope>
    <source>
        <strain evidence="1">RBIC_L_NR</strain>
    </source>
</reference>
<proteinExistence type="predicted"/>
<dbReference type="AlphaFoldDB" id="A0AAV8YZ01"/>
<evidence type="ECO:0000313" key="2">
    <source>
        <dbReference type="Proteomes" id="UP001162156"/>
    </source>
</evidence>
<protein>
    <submittedName>
        <fullName evidence="1">Uncharacterized protein</fullName>
    </submittedName>
</protein>
<dbReference type="SUPFAM" id="SSF50978">
    <property type="entry name" value="WD40 repeat-like"/>
    <property type="match status" value="1"/>
</dbReference>
<gene>
    <name evidence="1" type="ORF">NQ314_006612</name>
</gene>
<sequence>MGIHLLTNRLQHKQKMGESIQAVHYHDDNVITHEKSGLVKLWSIRKSSYDVIETYESGGGYCKSIVLNNSLIVPQENGAVDVLDINNLKKISQLVPEREEPLGRVMCLQEVEIDGTICILGGYETGRYT</sequence>
<comment type="caution">
    <text evidence="1">The sequence shown here is derived from an EMBL/GenBank/DDBJ whole genome shotgun (WGS) entry which is preliminary data.</text>
</comment>